<gene>
    <name evidence="2" type="ORF">OLW01_07230</name>
</gene>
<protein>
    <submittedName>
        <fullName evidence="2">PhzF family phenazine biosynthesis protein</fullName>
    </submittedName>
</protein>
<dbReference type="Gene3D" id="3.10.310.10">
    <property type="entry name" value="Diaminopimelate Epimerase, Chain A, domain 1"/>
    <property type="match status" value="2"/>
</dbReference>
<dbReference type="EMBL" id="CP109965">
    <property type="protein sequence ID" value="WAJ68987.1"/>
    <property type="molecule type" value="Genomic_DNA"/>
</dbReference>
<dbReference type="PIRSF" id="PIRSF016184">
    <property type="entry name" value="PhzC_PhzF"/>
    <property type="match status" value="1"/>
</dbReference>
<dbReference type="RefSeq" id="WP_268073099.1">
    <property type="nucleotide sequence ID" value="NZ_CP109965.1"/>
</dbReference>
<evidence type="ECO:0000313" key="2">
    <source>
        <dbReference type="EMBL" id="WAJ68987.1"/>
    </source>
</evidence>
<organism evidence="2 3">
    <name type="scientific">Catenovulum adriaticum</name>
    <dbReference type="NCBI Taxonomy" id="2984846"/>
    <lineage>
        <taxon>Bacteria</taxon>
        <taxon>Pseudomonadati</taxon>
        <taxon>Pseudomonadota</taxon>
        <taxon>Gammaproteobacteria</taxon>
        <taxon>Alteromonadales</taxon>
        <taxon>Alteromonadaceae</taxon>
        <taxon>Catenovulum</taxon>
    </lineage>
</organism>
<dbReference type="PANTHER" id="PTHR13774:SF32">
    <property type="entry name" value="ANTISENSE-ENHANCING SEQUENCE 1"/>
    <property type="match status" value="1"/>
</dbReference>
<dbReference type="Proteomes" id="UP001163726">
    <property type="component" value="Chromosome"/>
</dbReference>
<name>A0ABY7AIB6_9ALTE</name>
<comment type="similarity">
    <text evidence="1">Belongs to the PhzF family.</text>
</comment>
<sequence length="298" mass="33020">MEVYFLTVDVFTQSQFQGAQIAVVPDASQLSAEQMMQIAAEFNLWRTVFIMPSEKASKKIRVFNGKREFDFGGHPTLAAIFSIAHLAQLEFVEGDNEFTLEESHGLVNCKVKIEQGLPVFNQFTINASPEYDAFTPTQAELADILTTEPKDLIVNQYKPMLVATEIPYLIVPVDNIQALKAASFNYQAWAISTAPATCANAILLFCKAENSNSADFHCRLLGPVFSTHEDPPVGAAMPAFTGYLNQFEHSPEKFVVERGVYQQRFSYLHINLVSNANDKIRVNIGGHATLSSKGSMIV</sequence>
<keyword evidence="3" id="KW-1185">Reference proteome</keyword>
<dbReference type="SUPFAM" id="SSF54506">
    <property type="entry name" value="Diaminopimelate epimerase-like"/>
    <property type="match status" value="1"/>
</dbReference>
<reference evidence="2" key="1">
    <citation type="submission" date="2022-10" db="EMBL/GenBank/DDBJ databases">
        <title>Catenovulum adriacola sp. nov. isolated in the Harbour of Susak.</title>
        <authorList>
            <person name="Schoch T."/>
            <person name="Reich S.J."/>
            <person name="Stoeferle S."/>
            <person name="Flaiz M."/>
            <person name="Kazda M."/>
            <person name="Riedel C.U."/>
            <person name="Duerre P."/>
        </authorList>
    </citation>
    <scope>NUCLEOTIDE SEQUENCE</scope>
    <source>
        <strain evidence="2">TS8</strain>
    </source>
</reference>
<evidence type="ECO:0000256" key="1">
    <source>
        <dbReference type="ARBA" id="ARBA00008270"/>
    </source>
</evidence>
<dbReference type="Pfam" id="PF02567">
    <property type="entry name" value="PhzC-PhzF"/>
    <property type="match status" value="1"/>
</dbReference>
<dbReference type="InterPro" id="IPR003719">
    <property type="entry name" value="Phenazine_PhzF-like"/>
</dbReference>
<proteinExistence type="inferred from homology"/>
<dbReference type="NCBIfam" id="TIGR00654">
    <property type="entry name" value="PhzF_family"/>
    <property type="match status" value="1"/>
</dbReference>
<accession>A0ABY7AIB6</accession>
<dbReference type="PANTHER" id="PTHR13774">
    <property type="entry name" value="PHENAZINE BIOSYNTHESIS PROTEIN"/>
    <property type="match status" value="1"/>
</dbReference>
<evidence type="ECO:0000313" key="3">
    <source>
        <dbReference type="Proteomes" id="UP001163726"/>
    </source>
</evidence>